<dbReference type="GO" id="GO:0046872">
    <property type="term" value="F:metal ion binding"/>
    <property type="evidence" value="ECO:0007669"/>
    <property type="project" value="UniProtKB-KW"/>
</dbReference>
<dbReference type="CDD" id="cd00077">
    <property type="entry name" value="HDc"/>
    <property type="match status" value="1"/>
</dbReference>
<dbReference type="InterPro" id="IPR032828">
    <property type="entry name" value="PolyA_RNA-bd"/>
</dbReference>
<comment type="similarity">
    <text evidence="9">Belongs to the tRNA nucleotidyltransferase/poly(A) polymerase family.</text>
</comment>
<accession>A0A424YI81</accession>
<keyword evidence="3" id="KW-0819">tRNA processing</keyword>
<evidence type="ECO:0000256" key="1">
    <source>
        <dbReference type="ARBA" id="ARBA00001946"/>
    </source>
</evidence>
<evidence type="ECO:0000256" key="2">
    <source>
        <dbReference type="ARBA" id="ARBA00022679"/>
    </source>
</evidence>
<reference evidence="14 15" key="1">
    <citation type="submission" date="2018-08" db="EMBL/GenBank/DDBJ databases">
        <title>The metabolism and importance of syntrophic acetate oxidation coupled to methane or sulfide production in haloalkaline environments.</title>
        <authorList>
            <person name="Timmers P.H.A."/>
            <person name="Vavourakis C.D."/>
            <person name="Sorokin D.Y."/>
            <person name="Sinninghe Damste J.S."/>
            <person name="Muyzer G."/>
            <person name="Stams A.J.M."/>
            <person name="Plugge C.M."/>
        </authorList>
    </citation>
    <scope>NUCLEOTIDE SEQUENCE [LARGE SCALE GENOMIC DNA]</scope>
    <source>
        <strain evidence="14">MSAO_Bac1</strain>
    </source>
</reference>
<evidence type="ECO:0000313" key="14">
    <source>
        <dbReference type="EMBL" id="RQD77983.1"/>
    </source>
</evidence>
<dbReference type="InterPro" id="IPR003607">
    <property type="entry name" value="HD/PDEase_dom"/>
</dbReference>
<feature type="domain" description="Poly A polymerase head" evidence="10">
    <location>
        <begin position="36"/>
        <end position="160"/>
    </location>
</feature>
<dbReference type="InterPro" id="IPR050124">
    <property type="entry name" value="tRNA_CCA-adding_enzyme"/>
</dbReference>
<dbReference type="Gene3D" id="3.30.460.10">
    <property type="entry name" value="Beta Polymerase, domain 2"/>
    <property type="match status" value="1"/>
</dbReference>
<sequence length="509" mass="59837">METLQWENTWFKGGVSLIRELLRKILYISRLEDIELYLVGGFIRDLIQGENREALDIDFILKGENPNSFLQRITSELKGTLVVLDEKNKVYRVVVKIKELKKYLDFSVMQGNNLEEDLRGRDFTINSIAIKLGDYINKPLDKEIIIDPTGGIKDLEKGLIKEVSPRVFEEDPLRLLRGVRFCAQLNFDLEDKTKKNIIKNNSLIKVVSGERIREELWNILDEDNSYPWIYLLEEDLRILTRLFSDVENMRLTEQNFYHGENVWRHCLRTYRYMEKFINEPPFTKDLSLQLNKRLEEEIIPGRKRKHLLKLFALFHDAGKVSTQKTLDSGRTTFFGHEKAGVEIMEKIGKRLKLSSKEISVLMSLMKHHMRPLFLYMVKNLKPRTCYRFFRKVGRESPEVLFHSAVDFISKRKAKGQGEGEFNDYRRFLQQLLKKYFYEEERYVNPLPLVNGRDLMKDLNLKPSPALGYILDKISEAQAEGRVKNRKEAIQFASELAKGKNLEKRFGKIL</sequence>
<protein>
    <submittedName>
        <fullName evidence="14">CCA tRNA nucleotidyltransferase</fullName>
    </submittedName>
</protein>
<dbReference type="Gene3D" id="1.10.3090.10">
    <property type="entry name" value="cca-adding enzyme, domain 2"/>
    <property type="match status" value="1"/>
</dbReference>
<dbReference type="AlphaFoldDB" id="A0A424YI81"/>
<keyword evidence="2 9" id="KW-0808">Transferase</keyword>
<name>A0A424YI81_9FIRM</name>
<keyword evidence="7" id="KW-0460">Magnesium</keyword>
<keyword evidence="4" id="KW-0548">Nucleotidyltransferase</keyword>
<evidence type="ECO:0000256" key="7">
    <source>
        <dbReference type="ARBA" id="ARBA00022842"/>
    </source>
</evidence>
<dbReference type="InterPro" id="IPR006674">
    <property type="entry name" value="HD_domain"/>
</dbReference>
<evidence type="ECO:0000313" key="15">
    <source>
        <dbReference type="Proteomes" id="UP000285138"/>
    </source>
</evidence>
<feature type="domain" description="tRNA nucleotidyltransferase/poly(A) polymerase RNA and SrmB- binding" evidence="12">
    <location>
        <begin position="186"/>
        <end position="244"/>
    </location>
</feature>
<dbReference type="InterPro" id="IPR043519">
    <property type="entry name" value="NT_sf"/>
</dbReference>
<dbReference type="GO" id="GO:0016779">
    <property type="term" value="F:nucleotidyltransferase activity"/>
    <property type="evidence" value="ECO:0007669"/>
    <property type="project" value="UniProtKB-KW"/>
</dbReference>
<dbReference type="SUPFAM" id="SSF81301">
    <property type="entry name" value="Nucleotidyltransferase"/>
    <property type="match status" value="1"/>
</dbReference>
<evidence type="ECO:0000259" key="11">
    <source>
        <dbReference type="Pfam" id="PF01966"/>
    </source>
</evidence>
<dbReference type="PANTHER" id="PTHR47545">
    <property type="entry name" value="MULTIFUNCTIONAL CCA PROTEIN"/>
    <property type="match status" value="1"/>
</dbReference>
<feature type="domain" description="HD" evidence="11">
    <location>
        <begin position="262"/>
        <end position="372"/>
    </location>
</feature>
<feature type="domain" description="CCA-adding enzyme C-terminal" evidence="13">
    <location>
        <begin position="448"/>
        <end position="490"/>
    </location>
</feature>
<dbReference type="SUPFAM" id="SSF81891">
    <property type="entry name" value="Poly A polymerase C-terminal region-like"/>
    <property type="match status" value="1"/>
</dbReference>
<dbReference type="EMBL" id="QZAA01000043">
    <property type="protein sequence ID" value="RQD77983.1"/>
    <property type="molecule type" value="Genomic_DNA"/>
</dbReference>
<proteinExistence type="inferred from homology"/>
<dbReference type="Pfam" id="PF01743">
    <property type="entry name" value="PolyA_pol"/>
    <property type="match status" value="1"/>
</dbReference>
<dbReference type="Pfam" id="PF12627">
    <property type="entry name" value="PolyA_pol_RNAbd"/>
    <property type="match status" value="1"/>
</dbReference>
<organism evidence="14 15">
    <name type="scientific">Candidatus Syntrophonatronum acetioxidans</name>
    <dbReference type="NCBI Taxonomy" id="1795816"/>
    <lineage>
        <taxon>Bacteria</taxon>
        <taxon>Bacillati</taxon>
        <taxon>Bacillota</taxon>
        <taxon>Clostridia</taxon>
        <taxon>Eubacteriales</taxon>
        <taxon>Syntrophomonadaceae</taxon>
        <taxon>Candidatus Syntrophonatronum</taxon>
    </lineage>
</organism>
<evidence type="ECO:0000259" key="10">
    <source>
        <dbReference type="Pfam" id="PF01743"/>
    </source>
</evidence>
<dbReference type="Pfam" id="PF13735">
    <property type="entry name" value="tRNA_NucTran2_2"/>
    <property type="match status" value="1"/>
</dbReference>
<dbReference type="GO" id="GO:0003723">
    <property type="term" value="F:RNA binding"/>
    <property type="evidence" value="ECO:0007669"/>
    <property type="project" value="UniProtKB-KW"/>
</dbReference>
<dbReference type="InterPro" id="IPR032810">
    <property type="entry name" value="CCA-adding_enz_C"/>
</dbReference>
<evidence type="ECO:0000259" key="13">
    <source>
        <dbReference type="Pfam" id="PF13735"/>
    </source>
</evidence>
<keyword evidence="6" id="KW-0547">Nucleotide-binding</keyword>
<evidence type="ECO:0000256" key="4">
    <source>
        <dbReference type="ARBA" id="ARBA00022695"/>
    </source>
</evidence>
<dbReference type="Gene3D" id="1.10.246.80">
    <property type="match status" value="1"/>
</dbReference>
<comment type="caution">
    <text evidence="14">The sequence shown here is derived from an EMBL/GenBank/DDBJ whole genome shotgun (WGS) entry which is preliminary data.</text>
</comment>
<gene>
    <name evidence="14" type="ORF">D5R97_01190</name>
</gene>
<evidence type="ECO:0000256" key="3">
    <source>
        <dbReference type="ARBA" id="ARBA00022694"/>
    </source>
</evidence>
<keyword evidence="8 9" id="KW-0694">RNA-binding</keyword>
<keyword evidence="5" id="KW-0479">Metal-binding</keyword>
<evidence type="ECO:0000256" key="6">
    <source>
        <dbReference type="ARBA" id="ARBA00022741"/>
    </source>
</evidence>
<comment type="cofactor">
    <cofactor evidence="1">
        <name>Mg(2+)</name>
        <dbReference type="ChEBI" id="CHEBI:18420"/>
    </cofactor>
</comment>
<dbReference type="GO" id="GO:0000166">
    <property type="term" value="F:nucleotide binding"/>
    <property type="evidence" value="ECO:0007669"/>
    <property type="project" value="UniProtKB-KW"/>
</dbReference>
<evidence type="ECO:0000256" key="8">
    <source>
        <dbReference type="ARBA" id="ARBA00022884"/>
    </source>
</evidence>
<dbReference type="GO" id="GO:0008033">
    <property type="term" value="P:tRNA processing"/>
    <property type="evidence" value="ECO:0007669"/>
    <property type="project" value="UniProtKB-KW"/>
</dbReference>
<evidence type="ECO:0000256" key="9">
    <source>
        <dbReference type="RuleBase" id="RU003953"/>
    </source>
</evidence>
<evidence type="ECO:0000256" key="5">
    <source>
        <dbReference type="ARBA" id="ARBA00022723"/>
    </source>
</evidence>
<dbReference type="Proteomes" id="UP000285138">
    <property type="component" value="Unassembled WGS sequence"/>
</dbReference>
<evidence type="ECO:0000259" key="12">
    <source>
        <dbReference type="Pfam" id="PF12627"/>
    </source>
</evidence>
<dbReference type="Pfam" id="PF01966">
    <property type="entry name" value="HD"/>
    <property type="match status" value="1"/>
</dbReference>
<dbReference type="InterPro" id="IPR002646">
    <property type="entry name" value="PolA_pol_head_dom"/>
</dbReference>